<reference evidence="1" key="1">
    <citation type="submission" date="2017-07" db="EMBL/GenBank/DDBJ databases">
        <authorList>
            <person name="Mikheyev A."/>
            <person name="Grau M."/>
        </authorList>
    </citation>
    <scope>NUCLEOTIDE SEQUENCE</scope>
    <source>
        <tissue evidence="1">Venom_gland</tissue>
    </source>
</reference>
<organism evidence="1">
    <name type="scientific">Micrurus lemniscatus lemniscatus</name>
    <dbReference type="NCBI Taxonomy" id="129467"/>
    <lineage>
        <taxon>Eukaryota</taxon>
        <taxon>Metazoa</taxon>
        <taxon>Chordata</taxon>
        <taxon>Craniata</taxon>
        <taxon>Vertebrata</taxon>
        <taxon>Euteleostomi</taxon>
        <taxon>Lepidosauria</taxon>
        <taxon>Squamata</taxon>
        <taxon>Bifurcata</taxon>
        <taxon>Unidentata</taxon>
        <taxon>Episquamata</taxon>
        <taxon>Toxicofera</taxon>
        <taxon>Serpentes</taxon>
        <taxon>Colubroidea</taxon>
        <taxon>Elapidae</taxon>
        <taxon>Elapinae</taxon>
        <taxon>Micrurus</taxon>
    </lineage>
</organism>
<evidence type="ECO:0000313" key="1">
    <source>
        <dbReference type="EMBL" id="LAA86211.1"/>
    </source>
</evidence>
<protein>
    <submittedName>
        <fullName evidence="1">Uncharacterized protein</fullName>
    </submittedName>
</protein>
<proteinExistence type="predicted"/>
<name>A0A2D4IPN6_MICLE</name>
<reference evidence="1" key="2">
    <citation type="submission" date="2017-11" db="EMBL/GenBank/DDBJ databases">
        <title>Coralsnake Venomics: Analyses of Venom Gland Transcriptomes and Proteomes of Six Brazilian Taxa.</title>
        <authorList>
            <person name="Aird S.D."/>
            <person name="Jorge da Silva N."/>
            <person name="Qiu L."/>
            <person name="Villar-Briones A."/>
            <person name="Aparecida-Saddi V."/>
            <person name="Campos-Telles M.P."/>
            <person name="Grau M."/>
            <person name="Mikheyev A.S."/>
        </authorList>
    </citation>
    <scope>NUCLEOTIDE SEQUENCE</scope>
    <source>
        <tissue evidence="1">Venom_gland</tissue>
    </source>
</reference>
<accession>A0A2D4IPN6</accession>
<dbReference type="EMBL" id="IACK01117339">
    <property type="protein sequence ID" value="LAA86211.1"/>
    <property type="molecule type" value="Transcribed_RNA"/>
</dbReference>
<sequence>MKIKCPPPKFQIQTIYKMLLDWMPFRAPSGGQAECNSSYYLLRIFMPLPKIIHGDLLPNNIPMPTPVISETETICLPNVRFPSLKVVAFDQVVFEVEMGF</sequence>
<dbReference type="AlphaFoldDB" id="A0A2D4IPN6"/>